<evidence type="ECO:0000256" key="1">
    <source>
        <dbReference type="ARBA" id="ARBA00022676"/>
    </source>
</evidence>
<dbReference type="InterPro" id="IPR029044">
    <property type="entry name" value="Nucleotide-diphossugar_trans"/>
</dbReference>
<name>A0AA92V0U2_9BACT</name>
<evidence type="ECO:0000256" key="2">
    <source>
        <dbReference type="ARBA" id="ARBA00022679"/>
    </source>
</evidence>
<accession>A0AA92V0U2</accession>
<sequence>MMTMLSLIALTIELKSISIMKNIKPLFSIIVPVYNAEHFITDTIENLLCQKVSKEIILINDGSTDKSIDILRMYETKYEPVRVIDKKNGGVSSTRNVGIEAATGKYIIFVDSDDFIDETILERSEKIFNTYDVDSVFFSYKCCYPGTGKEDFVVNYKATGMYSMNHWLEDFYNLSKTSIINCIGTTIYKLDILNKFHIRFNESISYYEDIGFCTEYMCHIESLYYINEPIYWYRFINSNSLITKYKVNFVQSLWYLRSKQLKLFDSFCDIEKSQLYNVWGDQLVANIINLISHLDKSAPTIDADLSKLSSFPELKLCIKNSQTLRKYILLSALLHLNVSQQKKFYKSYFIIIKNLKSLVLKCLKR</sequence>
<dbReference type="Gene3D" id="3.90.550.10">
    <property type="entry name" value="Spore Coat Polysaccharide Biosynthesis Protein SpsA, Chain A"/>
    <property type="match status" value="1"/>
</dbReference>
<dbReference type="GO" id="GO:0016758">
    <property type="term" value="F:hexosyltransferase activity"/>
    <property type="evidence" value="ECO:0007669"/>
    <property type="project" value="UniProtKB-ARBA"/>
</dbReference>
<dbReference type="SUPFAM" id="SSF53448">
    <property type="entry name" value="Nucleotide-diphospho-sugar transferases"/>
    <property type="match status" value="1"/>
</dbReference>
<feature type="domain" description="Glycosyltransferase 2-like" evidence="3">
    <location>
        <begin position="28"/>
        <end position="161"/>
    </location>
</feature>
<keyword evidence="2" id="KW-0808">Transferase</keyword>
<comment type="caution">
    <text evidence="4">The sequence shown here is derived from an EMBL/GenBank/DDBJ whole genome shotgun (WGS) entry which is preliminary data.</text>
</comment>
<dbReference type="AlphaFoldDB" id="A0AA92V0U2"/>
<dbReference type="PANTHER" id="PTHR22916">
    <property type="entry name" value="GLYCOSYLTRANSFERASE"/>
    <property type="match status" value="1"/>
</dbReference>
<organism evidence="4 5">
    <name type="scientific">Segatella copri</name>
    <dbReference type="NCBI Taxonomy" id="165179"/>
    <lineage>
        <taxon>Bacteria</taxon>
        <taxon>Pseudomonadati</taxon>
        <taxon>Bacteroidota</taxon>
        <taxon>Bacteroidia</taxon>
        <taxon>Bacteroidales</taxon>
        <taxon>Prevotellaceae</taxon>
        <taxon>Segatella</taxon>
    </lineage>
</organism>
<keyword evidence="1" id="KW-0328">Glycosyltransferase</keyword>
<reference evidence="4 5" key="1">
    <citation type="submission" date="2018-08" db="EMBL/GenBank/DDBJ databases">
        <title>A genome reference for cultivated species of the human gut microbiota.</title>
        <authorList>
            <person name="Zou Y."/>
            <person name="Xue W."/>
            <person name="Luo G."/>
        </authorList>
    </citation>
    <scope>NUCLEOTIDE SEQUENCE [LARGE SCALE GENOMIC DNA]</scope>
    <source>
        <strain evidence="4 5">AM42-23AC</strain>
    </source>
</reference>
<proteinExistence type="predicted"/>
<evidence type="ECO:0000313" key="4">
    <source>
        <dbReference type="EMBL" id="RHA84552.1"/>
    </source>
</evidence>
<dbReference type="CDD" id="cd00761">
    <property type="entry name" value="Glyco_tranf_GTA_type"/>
    <property type="match status" value="1"/>
</dbReference>
<evidence type="ECO:0000313" key="5">
    <source>
        <dbReference type="Proteomes" id="UP000284990"/>
    </source>
</evidence>
<dbReference type="Proteomes" id="UP000284990">
    <property type="component" value="Unassembled WGS sequence"/>
</dbReference>
<dbReference type="EMBL" id="QSFW01000024">
    <property type="protein sequence ID" value="RHA84552.1"/>
    <property type="molecule type" value="Genomic_DNA"/>
</dbReference>
<dbReference type="PANTHER" id="PTHR22916:SF51">
    <property type="entry name" value="GLYCOSYLTRANSFERASE EPSH-RELATED"/>
    <property type="match status" value="1"/>
</dbReference>
<dbReference type="Pfam" id="PF00535">
    <property type="entry name" value="Glycos_transf_2"/>
    <property type="match status" value="1"/>
</dbReference>
<gene>
    <name evidence="4" type="ORF">DW916_11140</name>
</gene>
<dbReference type="InterPro" id="IPR001173">
    <property type="entry name" value="Glyco_trans_2-like"/>
</dbReference>
<evidence type="ECO:0000259" key="3">
    <source>
        <dbReference type="Pfam" id="PF00535"/>
    </source>
</evidence>
<protein>
    <submittedName>
        <fullName evidence="4">Glycosyltransferase</fullName>
    </submittedName>
</protein>